<reference evidence="5" key="1">
    <citation type="journal article" date="2021" name="Nat. Commun.">
        <title>Genetic determinants of endophytism in the Arabidopsis root mycobiome.</title>
        <authorList>
            <person name="Mesny F."/>
            <person name="Miyauchi S."/>
            <person name="Thiergart T."/>
            <person name="Pickel B."/>
            <person name="Atanasova L."/>
            <person name="Karlsson M."/>
            <person name="Huettel B."/>
            <person name="Barry K.W."/>
            <person name="Haridas S."/>
            <person name="Chen C."/>
            <person name="Bauer D."/>
            <person name="Andreopoulos W."/>
            <person name="Pangilinan J."/>
            <person name="LaButti K."/>
            <person name="Riley R."/>
            <person name="Lipzen A."/>
            <person name="Clum A."/>
            <person name="Drula E."/>
            <person name="Henrissat B."/>
            <person name="Kohler A."/>
            <person name="Grigoriev I.V."/>
            <person name="Martin F.M."/>
            <person name="Hacquard S."/>
        </authorList>
    </citation>
    <scope>NUCLEOTIDE SEQUENCE</scope>
    <source>
        <strain evidence="5">FSSC 5 MPI-SDFR-AT-0091</strain>
    </source>
</reference>
<dbReference type="GO" id="GO:0050660">
    <property type="term" value="F:flavin adenine dinucleotide binding"/>
    <property type="evidence" value="ECO:0007669"/>
    <property type="project" value="InterPro"/>
</dbReference>
<dbReference type="GO" id="GO:0050661">
    <property type="term" value="F:NADP binding"/>
    <property type="evidence" value="ECO:0007669"/>
    <property type="project" value="InterPro"/>
</dbReference>
<dbReference type="InterPro" id="IPR036188">
    <property type="entry name" value="FAD/NAD-bd_sf"/>
</dbReference>
<sequence>MGSCNQADYDAIIVGAGFSGIRTLWELKQLGLRAKCFEAGTDVGGVWHWNRYPGARTDSEAWVYTMNFMPELKDEWSYGERYPSQEEVQQFLGRVTDRFDLRKNIQFGTRIKTAYYSDSNNIWSVTDADGVSTTCRYFIPATGPLSVAKKLPFAGLDSYAGEWYQASNWPKRKVDFRGKRIAVIGTGATGVQIIPKIAPVAKELVVFQRTPNFVLPGRNYVIDEYEADAIKTSYDAIWKIANSHSAGLAMQKSGKNAKDFSDAAHLHQLLDVGWESGGFHFQFETLEDITTDHESNQIASEYVRQKIRAIVKDQETAEKLCPKHPFGSKRPPCGHFYYEAYNRSNVRLIDISNDSIELYEKGIYVSSGLEQEFDMIIFALGYDAATGALSEMDVRGRQGKSLKDLWDKRLETYAGVLISGFPNMFTVCGPHIPFGNMPVVLDIEVKWIGKTVRFMEERRLVKIEVSQEAVDVWCDHVSDVFDGTLIGKSARASRAWFVGANIHGKAENVLFYFGGVPVWATWLEKESNSGWRSMTFSSA</sequence>
<dbReference type="EMBL" id="JAGTJS010000025">
    <property type="protein sequence ID" value="KAH7234539.1"/>
    <property type="molecule type" value="Genomic_DNA"/>
</dbReference>
<protein>
    <submittedName>
        <fullName evidence="5">Cyclohexanone monooxygenase</fullName>
    </submittedName>
</protein>
<dbReference type="PANTHER" id="PTHR43098:SF5">
    <property type="entry name" value="DUAL-FUNCTIONAL MONOOXYGENASE_METHYLTRANSFERASE PSOF"/>
    <property type="match status" value="1"/>
</dbReference>
<dbReference type="Proteomes" id="UP000736672">
    <property type="component" value="Unassembled WGS sequence"/>
</dbReference>
<dbReference type="SUPFAM" id="SSF51905">
    <property type="entry name" value="FAD/NAD(P)-binding domain"/>
    <property type="match status" value="2"/>
</dbReference>
<dbReference type="Pfam" id="PF00743">
    <property type="entry name" value="FMO-like"/>
    <property type="match status" value="1"/>
</dbReference>
<dbReference type="GO" id="GO:0004499">
    <property type="term" value="F:N,N-dimethylaniline monooxygenase activity"/>
    <property type="evidence" value="ECO:0007669"/>
    <property type="project" value="InterPro"/>
</dbReference>
<name>A0A9P9JZH1_FUSSL</name>
<evidence type="ECO:0000256" key="2">
    <source>
        <dbReference type="ARBA" id="ARBA00022827"/>
    </source>
</evidence>
<gene>
    <name evidence="5" type="ORF">B0J15DRAFT_598951</name>
</gene>
<evidence type="ECO:0000313" key="6">
    <source>
        <dbReference type="Proteomes" id="UP000736672"/>
    </source>
</evidence>
<evidence type="ECO:0000256" key="4">
    <source>
        <dbReference type="ARBA" id="ARBA00023002"/>
    </source>
</evidence>
<dbReference type="AlphaFoldDB" id="A0A9P9JZH1"/>
<proteinExistence type="predicted"/>
<dbReference type="Gene3D" id="3.50.50.60">
    <property type="entry name" value="FAD/NAD(P)-binding domain"/>
    <property type="match status" value="2"/>
</dbReference>
<dbReference type="InterPro" id="IPR050775">
    <property type="entry name" value="FAD-binding_Monooxygenases"/>
</dbReference>
<evidence type="ECO:0000256" key="1">
    <source>
        <dbReference type="ARBA" id="ARBA00022630"/>
    </source>
</evidence>
<keyword evidence="4" id="KW-0560">Oxidoreductase</keyword>
<evidence type="ECO:0000256" key="3">
    <source>
        <dbReference type="ARBA" id="ARBA00022857"/>
    </source>
</evidence>
<organism evidence="5 6">
    <name type="scientific">Fusarium solani</name>
    <name type="common">Filamentous fungus</name>
    <dbReference type="NCBI Taxonomy" id="169388"/>
    <lineage>
        <taxon>Eukaryota</taxon>
        <taxon>Fungi</taxon>
        <taxon>Dikarya</taxon>
        <taxon>Ascomycota</taxon>
        <taxon>Pezizomycotina</taxon>
        <taxon>Sordariomycetes</taxon>
        <taxon>Hypocreomycetidae</taxon>
        <taxon>Hypocreales</taxon>
        <taxon>Nectriaceae</taxon>
        <taxon>Fusarium</taxon>
        <taxon>Fusarium solani species complex</taxon>
    </lineage>
</organism>
<evidence type="ECO:0000313" key="5">
    <source>
        <dbReference type="EMBL" id="KAH7234539.1"/>
    </source>
</evidence>
<keyword evidence="6" id="KW-1185">Reference proteome</keyword>
<comment type="caution">
    <text evidence="5">The sequence shown here is derived from an EMBL/GenBank/DDBJ whole genome shotgun (WGS) entry which is preliminary data.</text>
</comment>
<keyword evidence="1" id="KW-0285">Flavoprotein</keyword>
<dbReference type="PANTHER" id="PTHR43098">
    <property type="entry name" value="L-ORNITHINE N(5)-MONOOXYGENASE-RELATED"/>
    <property type="match status" value="1"/>
</dbReference>
<keyword evidence="3" id="KW-0521">NADP</keyword>
<accession>A0A9P9JZH1</accession>
<keyword evidence="2" id="KW-0274">FAD</keyword>
<dbReference type="InterPro" id="IPR020946">
    <property type="entry name" value="Flavin_mOase-like"/>
</dbReference>
<keyword evidence="5" id="KW-0503">Monooxygenase</keyword>
<dbReference type="OrthoDB" id="66881at2759"/>